<dbReference type="PANTHER" id="PTHR23343:SF41">
    <property type="entry name" value="ZONA PELLUCIDA SPERM-BINDING PROTEIN 1"/>
    <property type="match status" value="1"/>
</dbReference>
<evidence type="ECO:0000313" key="20">
    <source>
        <dbReference type="Proteomes" id="UP001066276"/>
    </source>
</evidence>
<dbReference type="GO" id="GO:0060468">
    <property type="term" value="P:prevention of polyspermy"/>
    <property type="evidence" value="ECO:0007669"/>
    <property type="project" value="TreeGrafter"/>
</dbReference>
<dbReference type="Pfam" id="PF00088">
    <property type="entry name" value="Trefoil"/>
    <property type="match status" value="1"/>
</dbReference>
<keyword evidence="2" id="KW-1003">Cell membrane</keyword>
<feature type="transmembrane region" description="Helical" evidence="15">
    <location>
        <begin position="536"/>
        <end position="562"/>
    </location>
</feature>
<evidence type="ECO:0000256" key="7">
    <source>
        <dbReference type="ARBA" id="ARBA00022729"/>
    </source>
</evidence>
<evidence type="ECO:0000256" key="14">
    <source>
        <dbReference type="PROSITE-ProRule" id="PRU00779"/>
    </source>
</evidence>
<dbReference type="InterPro" id="IPR055356">
    <property type="entry name" value="ZP-N"/>
</dbReference>
<dbReference type="InterPro" id="IPR048290">
    <property type="entry name" value="ZP_chr"/>
</dbReference>
<dbReference type="SMART" id="SM00241">
    <property type="entry name" value="ZP"/>
    <property type="match status" value="1"/>
</dbReference>
<name>A0AAV7SRK5_PLEWA</name>
<keyword evidence="3" id="KW-0964">Secreted</keyword>
<feature type="domain" description="P-type" evidence="18">
    <location>
        <begin position="171"/>
        <end position="213"/>
    </location>
</feature>
<evidence type="ECO:0000313" key="19">
    <source>
        <dbReference type="EMBL" id="KAJ1166780.1"/>
    </source>
</evidence>
<feature type="signal peptide" evidence="16">
    <location>
        <begin position="1"/>
        <end position="24"/>
    </location>
</feature>
<dbReference type="InterPro" id="IPR054554">
    <property type="entry name" value="ZP1/4_Ig-like"/>
</dbReference>
<dbReference type="InterPro" id="IPR051148">
    <property type="entry name" value="Zona_Pellucida_Domain_gp"/>
</dbReference>
<comment type="caution">
    <text evidence="19">The sequence shown here is derived from an EMBL/GenBank/DDBJ whole genome shotgun (WGS) entry which is preliminary data.</text>
</comment>
<evidence type="ECO:0000256" key="6">
    <source>
        <dbReference type="ARBA" id="ARBA00022692"/>
    </source>
</evidence>
<evidence type="ECO:0000256" key="12">
    <source>
        <dbReference type="ARBA" id="ARBA00023279"/>
    </source>
</evidence>
<evidence type="ECO:0000256" key="10">
    <source>
        <dbReference type="ARBA" id="ARBA00023157"/>
    </source>
</evidence>
<accession>A0AAV7SRK5</accession>
<dbReference type="PROSITE" id="PS51034">
    <property type="entry name" value="ZP_2"/>
    <property type="match status" value="1"/>
</dbReference>
<protein>
    <recommendedName>
        <fullName evidence="21">Zona pellucida sperm-binding protein 1</fullName>
    </recommendedName>
</protein>
<dbReference type="Pfam" id="PF00100">
    <property type="entry name" value="Zona_pellucida"/>
    <property type="match status" value="1"/>
</dbReference>
<reference evidence="19" key="1">
    <citation type="journal article" date="2022" name="bioRxiv">
        <title>Sequencing and chromosome-scale assembly of the giantPleurodeles waltlgenome.</title>
        <authorList>
            <person name="Brown T."/>
            <person name="Elewa A."/>
            <person name="Iarovenko S."/>
            <person name="Subramanian E."/>
            <person name="Araus A.J."/>
            <person name="Petzold A."/>
            <person name="Susuki M."/>
            <person name="Suzuki K.-i.T."/>
            <person name="Hayashi T."/>
            <person name="Toyoda A."/>
            <person name="Oliveira C."/>
            <person name="Osipova E."/>
            <person name="Leigh N.D."/>
            <person name="Simon A."/>
            <person name="Yun M.H."/>
        </authorList>
    </citation>
    <scope>NUCLEOTIDE SEQUENCE</scope>
    <source>
        <strain evidence="19">20211129_DDA</strain>
        <tissue evidence="19">Liver</tissue>
    </source>
</reference>
<dbReference type="GO" id="GO:0032190">
    <property type="term" value="F:acrosin binding"/>
    <property type="evidence" value="ECO:0007669"/>
    <property type="project" value="TreeGrafter"/>
</dbReference>
<evidence type="ECO:0008006" key="21">
    <source>
        <dbReference type="Google" id="ProtNLM"/>
    </source>
</evidence>
<proteinExistence type="predicted"/>
<dbReference type="CDD" id="cd00111">
    <property type="entry name" value="Trefoil"/>
    <property type="match status" value="1"/>
</dbReference>
<dbReference type="SUPFAM" id="SSF57492">
    <property type="entry name" value="Trefoil"/>
    <property type="match status" value="1"/>
</dbReference>
<dbReference type="Pfam" id="PF23344">
    <property type="entry name" value="ZP-N"/>
    <property type="match status" value="1"/>
</dbReference>
<evidence type="ECO:0000259" key="17">
    <source>
        <dbReference type="PROSITE" id="PS51034"/>
    </source>
</evidence>
<dbReference type="InterPro" id="IPR044913">
    <property type="entry name" value="P_trefoil_dom_sf"/>
</dbReference>
<evidence type="ECO:0000256" key="11">
    <source>
        <dbReference type="ARBA" id="ARBA00023180"/>
    </source>
</evidence>
<evidence type="ECO:0000259" key="18">
    <source>
        <dbReference type="PROSITE" id="PS51448"/>
    </source>
</evidence>
<keyword evidence="20" id="KW-1185">Reference proteome</keyword>
<feature type="domain" description="ZP" evidence="17">
    <location>
        <begin position="218"/>
        <end position="487"/>
    </location>
</feature>
<organism evidence="19 20">
    <name type="scientific">Pleurodeles waltl</name>
    <name type="common">Iberian ribbed newt</name>
    <dbReference type="NCBI Taxonomy" id="8319"/>
    <lineage>
        <taxon>Eukaryota</taxon>
        <taxon>Metazoa</taxon>
        <taxon>Chordata</taxon>
        <taxon>Craniata</taxon>
        <taxon>Vertebrata</taxon>
        <taxon>Euteleostomi</taxon>
        <taxon>Amphibia</taxon>
        <taxon>Batrachia</taxon>
        <taxon>Caudata</taxon>
        <taxon>Salamandroidea</taxon>
        <taxon>Salamandridae</taxon>
        <taxon>Pleurodelinae</taxon>
        <taxon>Pleurodeles</taxon>
    </lineage>
</organism>
<keyword evidence="11" id="KW-0325">Glycoprotein</keyword>
<comment type="subcellular location">
    <subcellularLocation>
        <location evidence="1">Cell membrane</location>
        <topology evidence="1">Single-pass type I membrane protein</topology>
    </subcellularLocation>
    <subcellularLocation>
        <location evidence="13">Zona pellucida</location>
    </subcellularLocation>
</comment>
<dbReference type="PANTHER" id="PTHR23343">
    <property type="entry name" value="ZONA PELLUCIDA SPERM-BINDING PROTEIN"/>
    <property type="match status" value="1"/>
</dbReference>
<evidence type="ECO:0000256" key="8">
    <source>
        <dbReference type="ARBA" id="ARBA00022989"/>
    </source>
</evidence>
<dbReference type="Gene3D" id="2.60.40.4100">
    <property type="entry name" value="Zona pellucida, ZP-C domain"/>
    <property type="match status" value="1"/>
</dbReference>
<keyword evidence="9 15" id="KW-0472">Membrane</keyword>
<evidence type="ECO:0000256" key="3">
    <source>
        <dbReference type="ARBA" id="ARBA00022525"/>
    </source>
</evidence>
<evidence type="ECO:0000256" key="1">
    <source>
        <dbReference type="ARBA" id="ARBA00004251"/>
    </source>
</evidence>
<evidence type="ECO:0000256" key="2">
    <source>
        <dbReference type="ARBA" id="ARBA00022475"/>
    </source>
</evidence>
<dbReference type="GO" id="GO:0007339">
    <property type="term" value="P:binding of sperm to zona pellucida"/>
    <property type="evidence" value="ECO:0007669"/>
    <property type="project" value="TreeGrafter"/>
</dbReference>
<dbReference type="InterPro" id="IPR000519">
    <property type="entry name" value="P_trefoil_dom"/>
</dbReference>
<dbReference type="InterPro" id="IPR055355">
    <property type="entry name" value="ZP-C"/>
</dbReference>
<dbReference type="PRINTS" id="PR00023">
    <property type="entry name" value="ZPELLUCIDA"/>
</dbReference>
<dbReference type="EMBL" id="JANPWB010000008">
    <property type="protein sequence ID" value="KAJ1166780.1"/>
    <property type="molecule type" value="Genomic_DNA"/>
</dbReference>
<sequence length="576" mass="63383">MRRVCEFWGLWSWFCLVLFGGLAAADTPALKAHYDCGDHGMQLVASLVPWPPGDRVDFQILDEFGNAKDVKDCWACQHWVTTGPQGEAVLVAKYTGCYVSAEENRFHIQVRILQRPESGDPILLRVVDVTCQKPLEGTLRLFPQPWDTSLNTPPNQEVLAPTRSTSTNLPSVCKVGSGKIPCSGNSSASLEACLRSGCCYDPTDHTAPCYYGNKATVVCTPDGFFVVVIPRYFVSQSILLDTVHFEDGGAACQPEVATASFRLFRFPLHQCGTIVQMLSDRIVYENTLKSTIDVQHSENGSITRDTAFTLNVRCSYTTGDSLQAVAEVSTLPPPLNIIEAGPLRLEMRIAKDALYSAYYTEKEYPIAKVLRDPIFVEVRLLQRTDPGLRLVLNQCWATPTANPLQEPQWPILLDGCPFSGDNHLSTTASLDTSMQFPSHYSRFTVAAFTFVESASPFSHGGQVYFFCSATACYPTAAEPCIHPCPPLRGRRKRFLHLPEDKPLNLAVSSGPVIIREKPILDRKKVSSPLPNSAPLLLTWLPVAAGVATGMAVTLLALAVVCWRKLGQAVLAWTLQK</sequence>
<dbReference type="PROSITE" id="PS00682">
    <property type="entry name" value="ZP_1"/>
    <property type="match status" value="1"/>
</dbReference>
<evidence type="ECO:0000256" key="15">
    <source>
        <dbReference type="SAM" id="Phobius"/>
    </source>
</evidence>
<evidence type="ECO:0000256" key="5">
    <source>
        <dbReference type="ARBA" id="ARBA00022685"/>
    </source>
</evidence>
<dbReference type="InterPro" id="IPR042235">
    <property type="entry name" value="ZP-C_dom"/>
</dbReference>
<evidence type="ECO:0000256" key="16">
    <source>
        <dbReference type="SAM" id="SignalP"/>
    </source>
</evidence>
<dbReference type="Gene3D" id="2.60.40.3210">
    <property type="entry name" value="Zona pellucida, ZP-N domain"/>
    <property type="match status" value="1"/>
</dbReference>
<dbReference type="InterPro" id="IPR001507">
    <property type="entry name" value="ZP_dom"/>
</dbReference>
<keyword evidence="6 15" id="KW-0812">Transmembrane</keyword>
<dbReference type="AlphaFoldDB" id="A0AAV7SRK5"/>
<evidence type="ECO:0000256" key="9">
    <source>
        <dbReference type="ARBA" id="ARBA00023136"/>
    </source>
</evidence>
<gene>
    <name evidence="19" type="ORF">NDU88_007176</name>
</gene>
<dbReference type="Pfam" id="PF22821">
    <property type="entry name" value="ZP1_ZP4_Ig-like"/>
    <property type="match status" value="1"/>
</dbReference>
<keyword evidence="8 15" id="KW-1133">Transmembrane helix</keyword>
<keyword evidence="7 16" id="KW-0732">Signal</keyword>
<keyword evidence="5" id="KW-0165">Cleavage on pair of basic residues</keyword>
<keyword evidence="4" id="KW-0272">Extracellular matrix</keyword>
<evidence type="ECO:0000256" key="13">
    <source>
        <dbReference type="ARBA" id="ARBA00024183"/>
    </source>
</evidence>
<dbReference type="PROSITE" id="PS51448">
    <property type="entry name" value="P_TREFOIL_2"/>
    <property type="match status" value="1"/>
</dbReference>
<evidence type="ECO:0000256" key="4">
    <source>
        <dbReference type="ARBA" id="ARBA00022530"/>
    </source>
</evidence>
<dbReference type="GO" id="GO:0035804">
    <property type="term" value="F:structural constituent of egg coat"/>
    <property type="evidence" value="ECO:0007669"/>
    <property type="project" value="TreeGrafter"/>
</dbReference>
<dbReference type="InterPro" id="IPR017977">
    <property type="entry name" value="ZP_dom_CS"/>
</dbReference>
<dbReference type="Proteomes" id="UP001066276">
    <property type="component" value="Chromosome 4_2"/>
</dbReference>
<keyword evidence="10 14" id="KW-1015">Disulfide bond</keyword>
<keyword evidence="12" id="KW-0278">Fertilization</keyword>
<dbReference type="GO" id="GO:0005886">
    <property type="term" value="C:plasma membrane"/>
    <property type="evidence" value="ECO:0007669"/>
    <property type="project" value="UniProtKB-SubCell"/>
</dbReference>
<feature type="disulfide bond" evidence="14">
    <location>
        <begin position="173"/>
        <end position="199"/>
    </location>
</feature>
<feature type="chain" id="PRO_5043776095" description="Zona pellucida sperm-binding protein 1" evidence="16">
    <location>
        <begin position="25"/>
        <end position="576"/>
    </location>
</feature>
<dbReference type="GO" id="GO:0035805">
    <property type="term" value="C:egg coat"/>
    <property type="evidence" value="ECO:0007669"/>
    <property type="project" value="UniProtKB-SubCell"/>
</dbReference>
<comment type="caution">
    <text evidence="14">Lacks conserved residue(s) required for the propagation of feature annotation.</text>
</comment>